<dbReference type="PANTHER" id="PTHR24373:SF275">
    <property type="entry name" value="TIR DOMAIN-CONTAINING PROTEIN"/>
    <property type="match status" value="1"/>
</dbReference>
<sequence>MKLFIMLRALLIILLSQSCLSHEISVECESDTVGIICIFPDNVVSNSRLEITFVITSNGLSSGEIESEAIVEFVVKNLTEFVPEKIGKHFKKIENLVIHSSALKFINRSDFADNLTQLEVLSLFNNKIETIPHDAFYDLPLLRHLDIENNLIKFLEPELLSHSIHLHVFAAGSNLIEEIHENFFAHNSKLWKVMLNDNQIVDFRHNFQKRINNSENIRYFDLQHNPGLECLKPLNLDMNEHVSSVRIKLFGFQYEIDDRCTGEYD</sequence>
<dbReference type="SUPFAM" id="SSF52058">
    <property type="entry name" value="L domain-like"/>
    <property type="match status" value="1"/>
</dbReference>
<evidence type="ECO:0000313" key="5">
    <source>
        <dbReference type="EMBL" id="CAH1734574.1"/>
    </source>
</evidence>
<dbReference type="InterPro" id="IPR003591">
    <property type="entry name" value="Leu-rich_rpt_typical-subtyp"/>
</dbReference>
<dbReference type="Pfam" id="PF13855">
    <property type="entry name" value="LRR_8"/>
    <property type="match status" value="1"/>
</dbReference>
<proteinExistence type="predicted"/>
<evidence type="ECO:0000256" key="2">
    <source>
        <dbReference type="ARBA" id="ARBA00022729"/>
    </source>
</evidence>
<reference evidence="5" key="2">
    <citation type="submission" date="2022-10" db="EMBL/GenBank/DDBJ databases">
        <authorList>
            <consortium name="ENA_rothamsted_submissions"/>
            <consortium name="culmorum"/>
            <person name="King R."/>
        </authorList>
    </citation>
    <scope>NUCLEOTIDE SEQUENCE</scope>
</reference>
<keyword evidence="3" id="KW-0677">Repeat</keyword>
<organism evidence="5 6">
    <name type="scientific">Chironomus riparius</name>
    <dbReference type="NCBI Taxonomy" id="315576"/>
    <lineage>
        <taxon>Eukaryota</taxon>
        <taxon>Metazoa</taxon>
        <taxon>Ecdysozoa</taxon>
        <taxon>Arthropoda</taxon>
        <taxon>Hexapoda</taxon>
        <taxon>Insecta</taxon>
        <taxon>Pterygota</taxon>
        <taxon>Neoptera</taxon>
        <taxon>Endopterygota</taxon>
        <taxon>Diptera</taxon>
        <taxon>Nematocera</taxon>
        <taxon>Chironomoidea</taxon>
        <taxon>Chironomidae</taxon>
        <taxon>Chironominae</taxon>
        <taxon>Chironomus</taxon>
    </lineage>
</organism>
<dbReference type="PROSITE" id="PS51450">
    <property type="entry name" value="LRR"/>
    <property type="match status" value="1"/>
</dbReference>
<name>A0A9P0JGK5_9DIPT</name>
<evidence type="ECO:0000256" key="1">
    <source>
        <dbReference type="ARBA" id="ARBA00022614"/>
    </source>
</evidence>
<dbReference type="PROSITE" id="PS51257">
    <property type="entry name" value="PROKAR_LIPOPROTEIN"/>
    <property type="match status" value="1"/>
</dbReference>
<dbReference type="EMBL" id="OU895880">
    <property type="protein sequence ID" value="CAH1734574.1"/>
    <property type="molecule type" value="Genomic_DNA"/>
</dbReference>
<feature type="chain" id="PRO_5040272903" evidence="4">
    <location>
        <begin position="22"/>
        <end position="265"/>
    </location>
</feature>
<feature type="signal peptide" evidence="4">
    <location>
        <begin position="1"/>
        <end position="21"/>
    </location>
</feature>
<dbReference type="InterPro" id="IPR050328">
    <property type="entry name" value="Dev_Immune_Receptor"/>
</dbReference>
<reference evidence="5" key="1">
    <citation type="submission" date="2022-01" db="EMBL/GenBank/DDBJ databases">
        <authorList>
            <person name="King R."/>
        </authorList>
    </citation>
    <scope>NUCLEOTIDE SEQUENCE</scope>
</reference>
<evidence type="ECO:0000313" key="6">
    <source>
        <dbReference type="Proteomes" id="UP001153620"/>
    </source>
</evidence>
<dbReference type="PANTHER" id="PTHR24373">
    <property type="entry name" value="SLIT RELATED LEUCINE-RICH REPEAT NEURONAL PROTEIN"/>
    <property type="match status" value="1"/>
</dbReference>
<keyword evidence="1" id="KW-0433">Leucine-rich repeat</keyword>
<protein>
    <submittedName>
        <fullName evidence="5">Uncharacterized protein</fullName>
    </submittedName>
</protein>
<dbReference type="InterPro" id="IPR001611">
    <property type="entry name" value="Leu-rich_rpt"/>
</dbReference>
<accession>A0A9P0JGK5</accession>
<evidence type="ECO:0000256" key="3">
    <source>
        <dbReference type="ARBA" id="ARBA00022737"/>
    </source>
</evidence>
<keyword evidence="6" id="KW-1185">Reference proteome</keyword>
<dbReference type="InterPro" id="IPR032675">
    <property type="entry name" value="LRR_dom_sf"/>
</dbReference>
<dbReference type="SMART" id="SM00369">
    <property type="entry name" value="LRR_TYP"/>
    <property type="match status" value="2"/>
</dbReference>
<dbReference type="Proteomes" id="UP001153620">
    <property type="component" value="Chromosome 4"/>
</dbReference>
<evidence type="ECO:0000256" key="4">
    <source>
        <dbReference type="SAM" id="SignalP"/>
    </source>
</evidence>
<dbReference type="AlphaFoldDB" id="A0A9P0JGK5"/>
<keyword evidence="2 4" id="KW-0732">Signal</keyword>
<gene>
    <name evidence="5" type="ORF">CHIRRI_LOCUS13874</name>
</gene>
<dbReference type="Gene3D" id="3.80.10.10">
    <property type="entry name" value="Ribonuclease Inhibitor"/>
    <property type="match status" value="1"/>
</dbReference>